<dbReference type="Pfam" id="PF00551">
    <property type="entry name" value="Formyl_trans_N"/>
    <property type="match status" value="1"/>
</dbReference>
<dbReference type="FunFam" id="3.40.50.12230:FF:000001">
    <property type="entry name" value="Methionyl-tRNA formyltransferase"/>
    <property type="match status" value="1"/>
</dbReference>
<dbReference type="Proteomes" id="UP000615234">
    <property type="component" value="Unassembled WGS sequence"/>
</dbReference>
<dbReference type="GO" id="GO:0005829">
    <property type="term" value="C:cytosol"/>
    <property type="evidence" value="ECO:0007669"/>
    <property type="project" value="TreeGrafter"/>
</dbReference>
<evidence type="ECO:0000313" key="12">
    <source>
        <dbReference type="Proteomes" id="UP000615234"/>
    </source>
</evidence>
<dbReference type="Pfam" id="PF02911">
    <property type="entry name" value="Formyl_trans_C"/>
    <property type="match status" value="1"/>
</dbReference>
<evidence type="ECO:0000256" key="3">
    <source>
        <dbReference type="ARBA" id="ARBA00012261"/>
    </source>
</evidence>
<dbReference type="Gene3D" id="3.40.50.170">
    <property type="entry name" value="Formyl transferase, N-terminal domain"/>
    <property type="match status" value="1"/>
</dbReference>
<keyword evidence="6 8" id="KW-0648">Protein biosynthesis</keyword>
<dbReference type="InterPro" id="IPR036477">
    <property type="entry name" value="Formyl_transf_N_sf"/>
</dbReference>
<dbReference type="InterPro" id="IPR011034">
    <property type="entry name" value="Formyl_transferase-like_C_sf"/>
</dbReference>
<dbReference type="CDD" id="cd08646">
    <property type="entry name" value="FMT_core_Met-tRNA-FMT_N"/>
    <property type="match status" value="1"/>
</dbReference>
<evidence type="ECO:0000259" key="9">
    <source>
        <dbReference type="Pfam" id="PF00551"/>
    </source>
</evidence>
<reference evidence="11 12" key="1">
    <citation type="submission" date="2020-08" db="EMBL/GenBank/DDBJ databases">
        <title>Genome public.</title>
        <authorList>
            <person name="Liu C."/>
            <person name="Sun Q."/>
        </authorList>
    </citation>
    <scope>NUCLEOTIDE SEQUENCE [LARGE SCALE GENOMIC DNA]</scope>
    <source>
        <strain evidence="11 12">NSJ-10</strain>
    </source>
</reference>
<comment type="similarity">
    <text evidence="2 8">Belongs to the Fmt family.</text>
</comment>
<dbReference type="HAMAP" id="MF_00182">
    <property type="entry name" value="Formyl_trans"/>
    <property type="match status" value="1"/>
</dbReference>
<keyword evidence="5 8" id="KW-0808">Transferase</keyword>
<dbReference type="NCBIfam" id="TIGR00460">
    <property type="entry name" value="fmt"/>
    <property type="match status" value="1"/>
</dbReference>
<comment type="function">
    <text evidence="1 8">Attaches a formyl group to the free amino group of methionyl-tRNA(fMet). The formyl group appears to play a dual role in the initiator identity of N-formylmethionyl-tRNA by promoting its recognition by IF2 and preventing the misappropriation of this tRNA by the elongation apparatus.</text>
</comment>
<sequence>MNIIYMGTPEFAVKPLQAIVDAGHKVLACFTQPDKPKGRGKTLQPTPVKKKALSLDIPVYQPVKLREEENVQIIRDYQPDAIVVAAYGQILPESILNIPQYGCINIHASLLPKYRGAAPIEWTIINGETESGVTTMYMAKGLDTGDMIEKTVVPIADTDTGVTLHDKLADAGAELILSTLSKLENHTAIRTPQDDSLSCYASMLKKEMGELDFTKDAASLERLIRGLQPWPVAYTKMNRKTVRIYEASVCEQPEEALEDGTQIVPGMIVRVTKKNFTVACGNGALMIRKLQPEGKKPMDCAAFLAGNKLKTGQMIYE</sequence>
<evidence type="ECO:0000256" key="7">
    <source>
        <dbReference type="ARBA" id="ARBA00048558"/>
    </source>
</evidence>
<dbReference type="Gene3D" id="3.10.25.10">
    <property type="entry name" value="Formyl transferase, C-terminal domain"/>
    <property type="match status" value="1"/>
</dbReference>
<evidence type="ECO:0000313" key="11">
    <source>
        <dbReference type="EMBL" id="MBC5662688.1"/>
    </source>
</evidence>
<feature type="domain" description="Formyl transferase C-terminal" evidence="10">
    <location>
        <begin position="204"/>
        <end position="307"/>
    </location>
</feature>
<dbReference type="PROSITE" id="PS00373">
    <property type="entry name" value="GART"/>
    <property type="match status" value="1"/>
</dbReference>
<dbReference type="InterPro" id="IPR044135">
    <property type="entry name" value="Met-tRNA-FMT_C"/>
</dbReference>
<dbReference type="InterPro" id="IPR005793">
    <property type="entry name" value="Formyl_trans_C"/>
</dbReference>
<evidence type="ECO:0000256" key="6">
    <source>
        <dbReference type="ARBA" id="ARBA00022917"/>
    </source>
</evidence>
<dbReference type="PANTHER" id="PTHR11138:SF5">
    <property type="entry name" value="METHIONYL-TRNA FORMYLTRANSFERASE, MITOCHONDRIAL"/>
    <property type="match status" value="1"/>
</dbReference>
<dbReference type="AlphaFoldDB" id="A0A8I0APN8"/>
<dbReference type="InterPro" id="IPR005794">
    <property type="entry name" value="Fmt"/>
</dbReference>
<evidence type="ECO:0000256" key="8">
    <source>
        <dbReference type="HAMAP-Rule" id="MF_00182"/>
    </source>
</evidence>
<dbReference type="SUPFAM" id="SSF50486">
    <property type="entry name" value="FMT C-terminal domain-like"/>
    <property type="match status" value="1"/>
</dbReference>
<evidence type="ECO:0000256" key="1">
    <source>
        <dbReference type="ARBA" id="ARBA00002606"/>
    </source>
</evidence>
<dbReference type="InterPro" id="IPR041711">
    <property type="entry name" value="Met-tRNA-FMT_N"/>
</dbReference>
<evidence type="ECO:0000259" key="10">
    <source>
        <dbReference type="Pfam" id="PF02911"/>
    </source>
</evidence>
<accession>A0A8I0APN8</accession>
<evidence type="ECO:0000256" key="2">
    <source>
        <dbReference type="ARBA" id="ARBA00010699"/>
    </source>
</evidence>
<evidence type="ECO:0000256" key="5">
    <source>
        <dbReference type="ARBA" id="ARBA00022679"/>
    </source>
</evidence>
<keyword evidence="12" id="KW-1185">Reference proteome</keyword>
<evidence type="ECO:0000256" key="4">
    <source>
        <dbReference type="ARBA" id="ARBA00016014"/>
    </source>
</evidence>
<dbReference type="InterPro" id="IPR001555">
    <property type="entry name" value="GART_AS"/>
</dbReference>
<gene>
    <name evidence="8" type="primary">fmt</name>
    <name evidence="11" type="ORF">H8S09_07250</name>
</gene>
<comment type="caution">
    <text evidence="11">The sequence shown here is derived from an EMBL/GenBank/DDBJ whole genome shotgun (WGS) entry which is preliminary data.</text>
</comment>
<organism evidence="11 12">
    <name type="scientific">Coprococcus hominis</name>
    <name type="common">ex Liu et al. 2022</name>
    <dbReference type="NCBI Taxonomy" id="2763039"/>
    <lineage>
        <taxon>Bacteria</taxon>
        <taxon>Bacillati</taxon>
        <taxon>Bacillota</taxon>
        <taxon>Clostridia</taxon>
        <taxon>Lachnospirales</taxon>
        <taxon>Lachnospiraceae</taxon>
        <taxon>Coprococcus</taxon>
    </lineage>
</organism>
<dbReference type="InterPro" id="IPR037022">
    <property type="entry name" value="Formyl_trans_C_sf"/>
</dbReference>
<proteinExistence type="inferred from homology"/>
<dbReference type="EC" id="2.1.2.9" evidence="3 8"/>
<dbReference type="SUPFAM" id="SSF53328">
    <property type="entry name" value="Formyltransferase"/>
    <property type="match status" value="1"/>
</dbReference>
<dbReference type="GO" id="GO:0004479">
    <property type="term" value="F:methionyl-tRNA formyltransferase activity"/>
    <property type="evidence" value="ECO:0007669"/>
    <property type="project" value="UniProtKB-UniRule"/>
</dbReference>
<feature type="binding site" evidence="8">
    <location>
        <begin position="109"/>
        <end position="112"/>
    </location>
    <ligand>
        <name>(6S)-5,6,7,8-tetrahydrofolate</name>
        <dbReference type="ChEBI" id="CHEBI:57453"/>
    </ligand>
</feature>
<dbReference type="InterPro" id="IPR002376">
    <property type="entry name" value="Formyl_transf_N"/>
</dbReference>
<dbReference type="CDD" id="cd08704">
    <property type="entry name" value="Met_tRNA_FMT_C"/>
    <property type="match status" value="1"/>
</dbReference>
<protein>
    <recommendedName>
        <fullName evidence="4 8">Methionyl-tRNA formyltransferase</fullName>
        <ecNumber evidence="3 8">2.1.2.9</ecNumber>
    </recommendedName>
</protein>
<name>A0A8I0APN8_9FIRM</name>
<dbReference type="EMBL" id="JACOOX010000003">
    <property type="protein sequence ID" value="MBC5662688.1"/>
    <property type="molecule type" value="Genomic_DNA"/>
</dbReference>
<feature type="domain" description="Formyl transferase N-terminal" evidence="9">
    <location>
        <begin position="2"/>
        <end position="179"/>
    </location>
</feature>
<dbReference type="RefSeq" id="WP_186847611.1">
    <property type="nucleotide sequence ID" value="NZ_JACOOX010000003.1"/>
</dbReference>
<comment type="catalytic activity">
    <reaction evidence="7 8">
        <text>L-methionyl-tRNA(fMet) + (6R)-10-formyltetrahydrofolate = N-formyl-L-methionyl-tRNA(fMet) + (6S)-5,6,7,8-tetrahydrofolate + H(+)</text>
        <dbReference type="Rhea" id="RHEA:24380"/>
        <dbReference type="Rhea" id="RHEA-COMP:9952"/>
        <dbReference type="Rhea" id="RHEA-COMP:9953"/>
        <dbReference type="ChEBI" id="CHEBI:15378"/>
        <dbReference type="ChEBI" id="CHEBI:57453"/>
        <dbReference type="ChEBI" id="CHEBI:78530"/>
        <dbReference type="ChEBI" id="CHEBI:78844"/>
        <dbReference type="ChEBI" id="CHEBI:195366"/>
        <dbReference type="EC" id="2.1.2.9"/>
    </reaction>
</comment>
<dbReference type="PANTHER" id="PTHR11138">
    <property type="entry name" value="METHIONYL-TRNA FORMYLTRANSFERASE"/>
    <property type="match status" value="1"/>
</dbReference>